<sequence>PFYDRYFNGVANYTLANAAWKALMAGFLHHMLHEKRFGEGTVQLKRAYQEQIPATDFELTAIDAALGSDPPSADAVNSIVDLDERVNLTYVLRSFWVNVTSFGTGTEMTFQLWVLLNGTVTSVDSVVVSALGIQNLMDIFGLPEVHADGIWITAIVDAGDTGACEGTYRFAEARK</sequence>
<gene>
    <name evidence="1" type="ORF">S03H2_56689</name>
</gene>
<organism evidence="1">
    <name type="scientific">marine sediment metagenome</name>
    <dbReference type="NCBI Taxonomy" id="412755"/>
    <lineage>
        <taxon>unclassified sequences</taxon>
        <taxon>metagenomes</taxon>
        <taxon>ecological metagenomes</taxon>
    </lineage>
</organism>
<accession>X1J2X9</accession>
<dbReference type="AlphaFoldDB" id="X1J2X9"/>
<name>X1J2X9_9ZZZZ</name>
<evidence type="ECO:0000313" key="1">
    <source>
        <dbReference type="EMBL" id="GAH89026.1"/>
    </source>
</evidence>
<proteinExistence type="predicted"/>
<protein>
    <submittedName>
        <fullName evidence="1">Uncharacterized protein</fullName>
    </submittedName>
</protein>
<dbReference type="EMBL" id="BARU01036285">
    <property type="protein sequence ID" value="GAH89026.1"/>
    <property type="molecule type" value="Genomic_DNA"/>
</dbReference>
<feature type="non-terminal residue" evidence="1">
    <location>
        <position position="1"/>
    </location>
</feature>
<comment type="caution">
    <text evidence="1">The sequence shown here is derived from an EMBL/GenBank/DDBJ whole genome shotgun (WGS) entry which is preliminary data.</text>
</comment>
<reference evidence="1" key="1">
    <citation type="journal article" date="2014" name="Front. Microbiol.">
        <title>High frequency of phylogenetically diverse reductive dehalogenase-homologous genes in deep subseafloor sedimentary metagenomes.</title>
        <authorList>
            <person name="Kawai M."/>
            <person name="Futagami T."/>
            <person name="Toyoda A."/>
            <person name="Takaki Y."/>
            <person name="Nishi S."/>
            <person name="Hori S."/>
            <person name="Arai W."/>
            <person name="Tsubouchi T."/>
            <person name="Morono Y."/>
            <person name="Uchiyama I."/>
            <person name="Ito T."/>
            <person name="Fujiyama A."/>
            <person name="Inagaki F."/>
            <person name="Takami H."/>
        </authorList>
    </citation>
    <scope>NUCLEOTIDE SEQUENCE</scope>
    <source>
        <strain evidence="1">Expedition CK06-06</strain>
    </source>
</reference>